<protein>
    <submittedName>
        <fullName evidence="1">Uncharacterized protein</fullName>
    </submittedName>
</protein>
<accession>A0A1G7N2R6</accession>
<gene>
    <name evidence="1" type="ORF">SAMN05216571_101169</name>
</gene>
<keyword evidence="2" id="KW-1185">Reference proteome</keyword>
<dbReference type="Proteomes" id="UP000198641">
    <property type="component" value="Unassembled WGS sequence"/>
</dbReference>
<evidence type="ECO:0000313" key="1">
    <source>
        <dbReference type="EMBL" id="SDF67639.1"/>
    </source>
</evidence>
<dbReference type="AlphaFoldDB" id="A0A1G7N2R6"/>
<organism evidence="1 2">
    <name type="scientific">Onishia taeanensis</name>
    <dbReference type="NCBI Taxonomy" id="284577"/>
    <lineage>
        <taxon>Bacteria</taxon>
        <taxon>Pseudomonadati</taxon>
        <taxon>Pseudomonadota</taxon>
        <taxon>Gammaproteobacteria</taxon>
        <taxon>Oceanospirillales</taxon>
        <taxon>Halomonadaceae</taxon>
        <taxon>Onishia</taxon>
    </lineage>
</organism>
<reference evidence="1 2" key="1">
    <citation type="submission" date="2016-10" db="EMBL/GenBank/DDBJ databases">
        <authorList>
            <person name="de Groot N.N."/>
        </authorList>
    </citation>
    <scope>NUCLEOTIDE SEQUENCE [LARGE SCALE GENOMIC DNA]</scope>
    <source>
        <strain evidence="1 2">BH539</strain>
    </source>
</reference>
<proteinExistence type="predicted"/>
<name>A0A1G7N2R6_9GAMM</name>
<dbReference type="EMBL" id="FNCI01000001">
    <property type="protein sequence ID" value="SDF67639.1"/>
    <property type="molecule type" value="Genomic_DNA"/>
</dbReference>
<evidence type="ECO:0000313" key="2">
    <source>
        <dbReference type="Proteomes" id="UP000198641"/>
    </source>
</evidence>
<sequence>MCYSEESLSLLVLWFELESEQYAPPETEEKIAEAA</sequence>